<evidence type="ECO:0000313" key="1">
    <source>
        <dbReference type="EMBL" id="RPB22151.1"/>
    </source>
</evidence>
<keyword evidence="2" id="KW-1185">Reference proteome</keyword>
<dbReference type="EMBL" id="ML121554">
    <property type="protein sequence ID" value="RPB22151.1"/>
    <property type="molecule type" value="Genomic_DNA"/>
</dbReference>
<accession>A0A3N4LN97</accession>
<name>A0A3N4LN97_9PEZI</name>
<proteinExistence type="predicted"/>
<organism evidence="1 2">
    <name type="scientific">Terfezia boudieri ATCC MYA-4762</name>
    <dbReference type="NCBI Taxonomy" id="1051890"/>
    <lineage>
        <taxon>Eukaryota</taxon>
        <taxon>Fungi</taxon>
        <taxon>Dikarya</taxon>
        <taxon>Ascomycota</taxon>
        <taxon>Pezizomycotina</taxon>
        <taxon>Pezizomycetes</taxon>
        <taxon>Pezizales</taxon>
        <taxon>Pezizaceae</taxon>
        <taxon>Terfezia</taxon>
    </lineage>
</organism>
<dbReference type="Proteomes" id="UP000267821">
    <property type="component" value="Unassembled WGS sequence"/>
</dbReference>
<dbReference type="AlphaFoldDB" id="A0A3N4LN97"/>
<reference evidence="1 2" key="1">
    <citation type="journal article" date="2018" name="Nat. Ecol. Evol.">
        <title>Pezizomycetes genomes reveal the molecular basis of ectomycorrhizal truffle lifestyle.</title>
        <authorList>
            <person name="Murat C."/>
            <person name="Payen T."/>
            <person name="Noel B."/>
            <person name="Kuo A."/>
            <person name="Morin E."/>
            <person name="Chen J."/>
            <person name="Kohler A."/>
            <person name="Krizsan K."/>
            <person name="Balestrini R."/>
            <person name="Da Silva C."/>
            <person name="Montanini B."/>
            <person name="Hainaut M."/>
            <person name="Levati E."/>
            <person name="Barry K.W."/>
            <person name="Belfiori B."/>
            <person name="Cichocki N."/>
            <person name="Clum A."/>
            <person name="Dockter R.B."/>
            <person name="Fauchery L."/>
            <person name="Guy J."/>
            <person name="Iotti M."/>
            <person name="Le Tacon F."/>
            <person name="Lindquist E.A."/>
            <person name="Lipzen A."/>
            <person name="Malagnac F."/>
            <person name="Mello A."/>
            <person name="Molinier V."/>
            <person name="Miyauchi S."/>
            <person name="Poulain J."/>
            <person name="Riccioni C."/>
            <person name="Rubini A."/>
            <person name="Sitrit Y."/>
            <person name="Splivallo R."/>
            <person name="Traeger S."/>
            <person name="Wang M."/>
            <person name="Zifcakova L."/>
            <person name="Wipf D."/>
            <person name="Zambonelli A."/>
            <person name="Paolocci F."/>
            <person name="Nowrousian M."/>
            <person name="Ottonello S."/>
            <person name="Baldrian P."/>
            <person name="Spatafora J.W."/>
            <person name="Henrissat B."/>
            <person name="Nagy L.G."/>
            <person name="Aury J.M."/>
            <person name="Wincker P."/>
            <person name="Grigoriev I.V."/>
            <person name="Bonfante P."/>
            <person name="Martin F.M."/>
        </authorList>
    </citation>
    <scope>NUCLEOTIDE SEQUENCE [LARGE SCALE GENOMIC DNA]</scope>
    <source>
        <strain evidence="1 2">ATCC MYA-4762</strain>
    </source>
</reference>
<evidence type="ECO:0000313" key="2">
    <source>
        <dbReference type="Proteomes" id="UP000267821"/>
    </source>
</evidence>
<dbReference type="InParanoid" id="A0A3N4LN97"/>
<gene>
    <name evidence="1" type="ORF">L211DRAFT_850911</name>
</gene>
<sequence>MSQDTTDHLVFSQALRIKNYILYGHSLLLEPPVSTAPPVITDRPQEIQIAVTLSFASGPASSALPLHHSNICHLPPPMVCHSFSGIPDRPPANRLDNPFVNTFPNFKNGRNPYFEDQCIVITLSSEPANKWNADTSSK</sequence>
<protein>
    <submittedName>
        <fullName evidence="1">Uncharacterized protein</fullName>
    </submittedName>
</protein>
<dbReference type="OrthoDB" id="10438774at2759"/>